<feature type="region of interest" description="Disordered" evidence="8">
    <location>
        <begin position="1"/>
        <end position="50"/>
    </location>
</feature>
<dbReference type="SUPFAM" id="SSF54001">
    <property type="entry name" value="Cysteine proteinases"/>
    <property type="match status" value="1"/>
</dbReference>
<dbReference type="GO" id="GO:0006508">
    <property type="term" value="P:proteolysis"/>
    <property type="evidence" value="ECO:0007669"/>
    <property type="project" value="UniProtKB-KW"/>
</dbReference>
<dbReference type="PANTHER" id="PTHR10183">
    <property type="entry name" value="CALPAIN"/>
    <property type="match status" value="1"/>
</dbReference>
<evidence type="ECO:0000259" key="9">
    <source>
        <dbReference type="PROSITE" id="PS50203"/>
    </source>
</evidence>
<dbReference type="PROSITE" id="PS50203">
    <property type="entry name" value="CALPAIN_CAT"/>
    <property type="match status" value="1"/>
</dbReference>
<keyword evidence="7" id="KW-0175">Coiled coil</keyword>
<evidence type="ECO:0000256" key="3">
    <source>
        <dbReference type="ARBA" id="ARBA00022801"/>
    </source>
</evidence>
<dbReference type="PRINTS" id="PR00704">
    <property type="entry name" value="CALPAIN"/>
</dbReference>
<reference evidence="11" key="2">
    <citation type="submission" date="2015-01" db="EMBL/GenBank/DDBJ databases">
        <title>Evolutionary Origins and Diversification of the Mycorrhizal Mutualists.</title>
        <authorList>
            <consortium name="DOE Joint Genome Institute"/>
            <consortium name="Mycorrhizal Genomics Consortium"/>
            <person name="Kohler A."/>
            <person name="Kuo A."/>
            <person name="Nagy L.G."/>
            <person name="Floudas D."/>
            <person name="Copeland A."/>
            <person name="Barry K.W."/>
            <person name="Cichocki N."/>
            <person name="Veneault-Fourrey C."/>
            <person name="LaButti K."/>
            <person name="Lindquist E.A."/>
            <person name="Lipzen A."/>
            <person name="Lundell T."/>
            <person name="Morin E."/>
            <person name="Murat C."/>
            <person name="Riley R."/>
            <person name="Ohm R."/>
            <person name="Sun H."/>
            <person name="Tunlid A."/>
            <person name="Henrissat B."/>
            <person name="Grigoriev I.V."/>
            <person name="Hibbett D.S."/>
            <person name="Martin F."/>
        </authorList>
    </citation>
    <scope>NUCLEOTIDE SEQUENCE [LARGE SCALE GENOMIC DNA]</scope>
    <source>
        <strain evidence="11">h7</strain>
    </source>
</reference>
<feature type="domain" description="Calpain catalytic" evidence="9">
    <location>
        <begin position="82"/>
        <end position="407"/>
    </location>
</feature>
<dbReference type="PANTHER" id="PTHR10183:SF379">
    <property type="entry name" value="CALPAIN-5"/>
    <property type="match status" value="1"/>
</dbReference>
<keyword evidence="11" id="KW-1185">Reference proteome</keyword>
<sequence length="541" mass="61477">MSKKKNIAKAKQVEISDKQEAKKQSAKQAAKPDAKLAPKPAPKPAPKQDFGLLVTKELQTAIDKCKEKVDRIAKECQASNRKFRDIEFDLKNDKYRCLYGLFGRASSEVSDVHRLTQLFEKPQFFVDGASADDIVQGQLDDTWFLSALATASTAPGLIEKICVARDEAVGVYGFIFFRDHAWVPVIIDDMVFTNFPKYEELNWEEQKLYHFDKDTYNKSARKGGKALYFASSGKTGETWVPLIEKAYAKLHGNYSYIEGGHECDALADMTGGVSSVLQTKDLLNPERFWHEELTRANKDRLFGCSFSSLDSTRSGNMFINVQGLIGDHAYSVLRAVECNGKKFVILRNPWGGSEWTGRWSDGSKEWTYEWLELLPQIGHAFGDDGQFIMEYSDWLEAFERIDRTILFDSSWVLSSEWVRIRSEPLPSAWSYADVSFKFTLPSASNTVVVLSQLDTKYYRDLAGKTSWSMDFALVKEGETEPIIEVAHSEFYTSNVNAEVELEAGTYIVYVRLNRRSIKKVCIVPLSQWPYSYLVLGWQRSA</sequence>
<proteinExistence type="inferred from homology"/>
<dbReference type="SMART" id="SM00230">
    <property type="entry name" value="CysPc"/>
    <property type="match status" value="1"/>
</dbReference>
<evidence type="ECO:0000256" key="1">
    <source>
        <dbReference type="ARBA" id="ARBA00007623"/>
    </source>
</evidence>
<evidence type="ECO:0000256" key="6">
    <source>
        <dbReference type="PROSITE-ProRule" id="PRU00239"/>
    </source>
</evidence>
<dbReference type="STRING" id="686832.A0A0C2Y808"/>
<dbReference type="OrthoDB" id="424753at2759"/>
<dbReference type="AlphaFoldDB" id="A0A0C2Y808"/>
<protein>
    <recommendedName>
        <fullName evidence="9">Calpain catalytic domain-containing protein</fullName>
    </recommendedName>
</protein>
<dbReference type="InterPro" id="IPR022684">
    <property type="entry name" value="Calpain_cysteine_protease"/>
</dbReference>
<dbReference type="Gene3D" id="3.90.70.10">
    <property type="entry name" value="Cysteine proteinases"/>
    <property type="match status" value="1"/>
</dbReference>
<gene>
    <name evidence="10" type="ORF">M413DRAFT_77405</name>
</gene>
<name>A0A0C2Y808_HEBCY</name>
<comment type="similarity">
    <text evidence="1">Belongs to the peptidase C2 family.</text>
</comment>
<evidence type="ECO:0000313" key="10">
    <source>
        <dbReference type="EMBL" id="KIM37127.1"/>
    </source>
</evidence>
<keyword evidence="2" id="KW-0645">Protease</keyword>
<dbReference type="EMBL" id="KN831799">
    <property type="protein sequence ID" value="KIM37127.1"/>
    <property type="molecule type" value="Genomic_DNA"/>
</dbReference>
<reference evidence="10 11" key="1">
    <citation type="submission" date="2014-04" db="EMBL/GenBank/DDBJ databases">
        <authorList>
            <consortium name="DOE Joint Genome Institute"/>
            <person name="Kuo A."/>
            <person name="Gay G."/>
            <person name="Dore J."/>
            <person name="Kohler A."/>
            <person name="Nagy L.G."/>
            <person name="Floudas D."/>
            <person name="Copeland A."/>
            <person name="Barry K.W."/>
            <person name="Cichocki N."/>
            <person name="Veneault-Fourrey C."/>
            <person name="LaButti K."/>
            <person name="Lindquist E.A."/>
            <person name="Lipzen A."/>
            <person name="Lundell T."/>
            <person name="Morin E."/>
            <person name="Murat C."/>
            <person name="Sun H."/>
            <person name="Tunlid A."/>
            <person name="Henrissat B."/>
            <person name="Grigoriev I.V."/>
            <person name="Hibbett D.S."/>
            <person name="Martin F."/>
            <person name="Nordberg H.P."/>
            <person name="Cantor M.N."/>
            <person name="Hua S.X."/>
        </authorList>
    </citation>
    <scope>NUCLEOTIDE SEQUENCE [LARGE SCALE GENOMIC DNA]</scope>
    <source>
        <strain evidence="11">h7</strain>
    </source>
</reference>
<dbReference type="InterPro" id="IPR001300">
    <property type="entry name" value="Peptidase_C2_calpain_cat"/>
</dbReference>
<feature type="active site" evidence="5">
    <location>
        <position position="348"/>
    </location>
</feature>
<dbReference type="HOGENOM" id="CLU_006072_2_2_1"/>
<organism evidence="10 11">
    <name type="scientific">Hebeloma cylindrosporum</name>
    <dbReference type="NCBI Taxonomy" id="76867"/>
    <lineage>
        <taxon>Eukaryota</taxon>
        <taxon>Fungi</taxon>
        <taxon>Dikarya</taxon>
        <taxon>Basidiomycota</taxon>
        <taxon>Agaricomycotina</taxon>
        <taxon>Agaricomycetes</taxon>
        <taxon>Agaricomycetidae</taxon>
        <taxon>Agaricales</taxon>
        <taxon>Agaricineae</taxon>
        <taxon>Hymenogastraceae</taxon>
        <taxon>Hebeloma</taxon>
    </lineage>
</organism>
<keyword evidence="3" id="KW-0378">Hydrolase</keyword>
<keyword evidence="4" id="KW-0788">Thiol protease</keyword>
<comment type="caution">
    <text evidence="6">Lacks conserved residue(s) required for the propagation of feature annotation.</text>
</comment>
<accession>A0A0C2Y808</accession>
<feature type="coiled-coil region" evidence="7">
    <location>
        <begin position="55"/>
        <end position="82"/>
    </location>
</feature>
<dbReference type="Pfam" id="PF00648">
    <property type="entry name" value="Peptidase_C2"/>
    <property type="match status" value="1"/>
</dbReference>
<dbReference type="Proteomes" id="UP000053424">
    <property type="component" value="Unassembled WGS sequence"/>
</dbReference>
<feature type="active site" evidence="5">
    <location>
        <position position="328"/>
    </location>
</feature>
<dbReference type="CDD" id="cd00044">
    <property type="entry name" value="CysPc"/>
    <property type="match status" value="1"/>
</dbReference>
<evidence type="ECO:0000256" key="8">
    <source>
        <dbReference type="SAM" id="MobiDB-lite"/>
    </source>
</evidence>
<evidence type="ECO:0000256" key="4">
    <source>
        <dbReference type="ARBA" id="ARBA00022807"/>
    </source>
</evidence>
<evidence type="ECO:0000313" key="11">
    <source>
        <dbReference type="Proteomes" id="UP000053424"/>
    </source>
</evidence>
<evidence type="ECO:0000256" key="7">
    <source>
        <dbReference type="SAM" id="Coils"/>
    </source>
</evidence>
<evidence type="ECO:0000256" key="5">
    <source>
        <dbReference type="PIRSR" id="PIRSR622684-1"/>
    </source>
</evidence>
<dbReference type="GO" id="GO:0004198">
    <property type="term" value="F:calcium-dependent cysteine-type endopeptidase activity"/>
    <property type="evidence" value="ECO:0007669"/>
    <property type="project" value="InterPro"/>
</dbReference>
<dbReference type="InterPro" id="IPR038765">
    <property type="entry name" value="Papain-like_cys_pep_sf"/>
</dbReference>
<evidence type="ECO:0000256" key="2">
    <source>
        <dbReference type="ARBA" id="ARBA00022670"/>
    </source>
</evidence>
<feature type="compositionally biased region" description="Basic and acidic residues" evidence="8">
    <location>
        <begin position="11"/>
        <end position="23"/>
    </location>
</feature>